<protein>
    <submittedName>
        <fullName evidence="1">Uncharacterized protein</fullName>
    </submittedName>
</protein>
<sequence>MAERHDRAQADADAAVGAMTVRRAGAVTRGVHARVEWASELGL</sequence>
<keyword evidence="2" id="KW-1185">Reference proteome</keyword>
<accession>A0ABT6ZY94</accession>
<organism evidence="1 2">
    <name type="scientific">Streptomyces iconiensis</name>
    <dbReference type="NCBI Taxonomy" id="1384038"/>
    <lineage>
        <taxon>Bacteria</taxon>
        <taxon>Bacillati</taxon>
        <taxon>Actinomycetota</taxon>
        <taxon>Actinomycetes</taxon>
        <taxon>Kitasatosporales</taxon>
        <taxon>Streptomycetaceae</taxon>
        <taxon>Streptomyces</taxon>
    </lineage>
</organism>
<dbReference type="Proteomes" id="UP001214441">
    <property type="component" value="Unassembled WGS sequence"/>
</dbReference>
<comment type="caution">
    <text evidence="1">The sequence shown here is derived from an EMBL/GenBank/DDBJ whole genome shotgun (WGS) entry which is preliminary data.</text>
</comment>
<dbReference type="RefSeq" id="WP_274041027.1">
    <property type="nucleotide sequence ID" value="NZ_JANCPR020000018.1"/>
</dbReference>
<gene>
    <name evidence="1" type="ORF">NMN56_019060</name>
</gene>
<proteinExistence type="predicted"/>
<dbReference type="EMBL" id="JANCPR020000018">
    <property type="protein sequence ID" value="MDJ1134031.1"/>
    <property type="molecule type" value="Genomic_DNA"/>
</dbReference>
<evidence type="ECO:0000313" key="2">
    <source>
        <dbReference type="Proteomes" id="UP001214441"/>
    </source>
</evidence>
<reference evidence="1 2" key="1">
    <citation type="submission" date="2023-05" db="EMBL/GenBank/DDBJ databases">
        <title>Streptantibioticus silvisoli sp. nov., acidotolerant actinomycetes 1 from pine litter.</title>
        <authorList>
            <person name="Swiecimska M."/>
            <person name="Golinska P."/>
            <person name="Sangal V."/>
            <person name="Wachnowicz B."/>
            <person name="Goodfellow M."/>
        </authorList>
    </citation>
    <scope>NUCLEOTIDE SEQUENCE [LARGE SCALE GENOMIC DNA]</scope>
    <source>
        <strain evidence="1 2">DSM 42109</strain>
    </source>
</reference>
<evidence type="ECO:0000313" key="1">
    <source>
        <dbReference type="EMBL" id="MDJ1134031.1"/>
    </source>
</evidence>
<name>A0ABT6ZY94_9ACTN</name>